<evidence type="ECO:0000313" key="9">
    <source>
        <dbReference type="Proteomes" id="UP000002534"/>
    </source>
</evidence>
<keyword evidence="8" id="KW-0966">Cell projection</keyword>
<dbReference type="HOGENOM" id="CLU_015182_4_1_7"/>
<dbReference type="OrthoDB" id="9810816at2"/>
<dbReference type="PANTHER" id="PTHR30288">
    <property type="entry name" value="FLAGELLAR CAP/ASSEMBLY PROTEIN FLID"/>
    <property type="match status" value="1"/>
</dbReference>
<dbReference type="InterPro" id="IPR040026">
    <property type="entry name" value="FliD"/>
</dbReference>
<keyword evidence="3" id="KW-0175">Coiled coil</keyword>
<comment type="subcellular location">
    <subcellularLocation>
        <location evidence="5">Secreted</location>
    </subcellularLocation>
    <subcellularLocation>
        <location evidence="5">Bacterial flagellum</location>
    </subcellularLocation>
</comment>
<dbReference type="GO" id="GO:0071973">
    <property type="term" value="P:bacterial-type flagellum-dependent cell motility"/>
    <property type="evidence" value="ECO:0007669"/>
    <property type="project" value="TreeGrafter"/>
</dbReference>
<evidence type="ECO:0000313" key="8">
    <source>
        <dbReference type="EMBL" id="ABA88361.1"/>
    </source>
</evidence>
<sequence length="442" mass="47193">MSTINFGGLASGMDTGSIVDALMEIEKQPLERLESDKEYFTSRQDAFDTLETKLKTLLGKFEDLDSSGEVRAYSASAVSDEYFSVSASGSALGGSYNIEVQSLARQQKDVSDGSYESRSEANFTTGTLTIGTTDITIDNDSLDSLVDKINAANTGDSATGVAASIIQDGSGYRMILTGEDASSTFSASVSGGTTANGYAALTFSTTQTQSQASIVVDGVTITGGSNTFEEAIPGVSITLNKVHPNAGDTTVMNVSEDVDAVKTKVKDMVTAYNAVINYISDQKDSDWGRDSGMMAVKRNLQKMLTSQIATGGDLTTLSQLGLETQRDGTITIDNTLLEEAITTDMNIMDKLLAGGEGFDGISSLFTEYLDSTTDRVDGLAATRQTSTDRTLKTINANISKMETRLEKREEMLRAQFDAMELLISNLNSTGSYLTQQLSLFNS</sequence>
<dbReference type="eggNOG" id="COG1345">
    <property type="taxonomic scope" value="Bacteria"/>
</dbReference>
<dbReference type="InterPro" id="IPR010809">
    <property type="entry name" value="FliD_C"/>
</dbReference>
<name>Q3A5J6_SYNC1</name>
<protein>
    <recommendedName>
        <fullName evidence="5">Flagellar hook-associated protein 2</fullName>
        <shortName evidence="5">HAP2</shortName>
    </recommendedName>
    <alternativeName>
        <fullName evidence="5">Flagellar cap protein</fullName>
    </alternativeName>
</protein>
<dbReference type="AlphaFoldDB" id="Q3A5J6"/>
<keyword evidence="5" id="KW-0964">Secreted</keyword>
<evidence type="ECO:0000256" key="5">
    <source>
        <dbReference type="RuleBase" id="RU362066"/>
    </source>
</evidence>
<reference evidence="8 9" key="2">
    <citation type="journal article" date="2012" name="BMC Genomics">
        <title>The genome of Pelobacter carbinolicus reveals surprising metabolic capabilities and physiological features.</title>
        <authorList>
            <person name="Aklujkar M."/>
            <person name="Haveman S.A."/>
            <person name="Didonato R.Jr."/>
            <person name="Chertkov O."/>
            <person name="Han C.S."/>
            <person name="Land M.L."/>
            <person name="Brown P."/>
            <person name="Lovley D.R."/>
        </authorList>
    </citation>
    <scope>NUCLEOTIDE SEQUENCE [LARGE SCALE GENOMIC DNA]</scope>
    <source>
        <strain evidence="9">DSM 2380 / NBRC 103641 / GraBd1</strain>
    </source>
</reference>
<feature type="domain" description="Flagellar hook-associated protein 2 N-terminal" evidence="6">
    <location>
        <begin position="11"/>
        <end position="107"/>
    </location>
</feature>
<dbReference type="RefSeq" id="WP_011340830.1">
    <property type="nucleotide sequence ID" value="NC_007498.2"/>
</dbReference>
<gene>
    <name evidence="8" type="primary">fliD</name>
    <name evidence="8" type="ordered locus">Pcar_1112</name>
</gene>
<dbReference type="GO" id="GO:0009421">
    <property type="term" value="C:bacterial-type flagellum filament cap"/>
    <property type="evidence" value="ECO:0007669"/>
    <property type="project" value="InterPro"/>
</dbReference>
<evidence type="ECO:0000256" key="3">
    <source>
        <dbReference type="ARBA" id="ARBA00023054"/>
    </source>
</evidence>
<keyword evidence="8" id="KW-0969">Cilium</keyword>
<dbReference type="GO" id="GO:0007155">
    <property type="term" value="P:cell adhesion"/>
    <property type="evidence" value="ECO:0007669"/>
    <property type="project" value="InterPro"/>
</dbReference>
<evidence type="ECO:0000259" key="6">
    <source>
        <dbReference type="Pfam" id="PF02465"/>
    </source>
</evidence>
<dbReference type="STRING" id="338963.Pcar_1112"/>
<evidence type="ECO:0000256" key="2">
    <source>
        <dbReference type="ARBA" id="ARBA00011255"/>
    </source>
</evidence>
<dbReference type="Proteomes" id="UP000002534">
    <property type="component" value="Chromosome"/>
</dbReference>
<keyword evidence="8" id="KW-0282">Flagellum</keyword>
<comment type="similarity">
    <text evidence="1 5">Belongs to the FliD family.</text>
</comment>
<evidence type="ECO:0000256" key="1">
    <source>
        <dbReference type="ARBA" id="ARBA00009764"/>
    </source>
</evidence>
<dbReference type="KEGG" id="pca:Pcar_1112"/>
<evidence type="ECO:0000259" key="7">
    <source>
        <dbReference type="Pfam" id="PF07195"/>
    </source>
</evidence>
<dbReference type="Pfam" id="PF02465">
    <property type="entry name" value="FliD_N"/>
    <property type="match status" value="1"/>
</dbReference>
<organism evidence="8 9">
    <name type="scientific">Syntrophotalea carbinolica (strain DSM 2380 / NBRC 103641 / GraBd1)</name>
    <name type="common">Pelobacter carbinolicus</name>
    <dbReference type="NCBI Taxonomy" id="338963"/>
    <lineage>
        <taxon>Bacteria</taxon>
        <taxon>Pseudomonadati</taxon>
        <taxon>Thermodesulfobacteriota</taxon>
        <taxon>Desulfuromonadia</taxon>
        <taxon>Desulfuromonadales</taxon>
        <taxon>Syntrophotaleaceae</taxon>
        <taxon>Syntrophotalea</taxon>
    </lineage>
</organism>
<dbReference type="EMBL" id="CP000142">
    <property type="protein sequence ID" value="ABA88361.1"/>
    <property type="molecule type" value="Genomic_DNA"/>
</dbReference>
<dbReference type="InterPro" id="IPR003481">
    <property type="entry name" value="FliD_N"/>
</dbReference>
<comment type="function">
    <text evidence="5">Required for morphogenesis and for the elongation of the flagellar filament by facilitating polymerization of the flagellin monomers at the tip of growing filament. Forms a capping structure, which prevents flagellin subunits (transported through the central channel of the flagellum) from leaking out without polymerization at the distal end.</text>
</comment>
<keyword evidence="4 5" id="KW-0975">Bacterial flagellum</keyword>
<dbReference type="GO" id="GO:0005576">
    <property type="term" value="C:extracellular region"/>
    <property type="evidence" value="ECO:0007669"/>
    <property type="project" value="UniProtKB-SubCell"/>
</dbReference>
<accession>Q3A5J6</accession>
<dbReference type="Pfam" id="PF07195">
    <property type="entry name" value="FliD_C"/>
    <property type="match status" value="1"/>
</dbReference>
<comment type="subunit">
    <text evidence="2 5">Homopentamer.</text>
</comment>
<evidence type="ECO:0000256" key="4">
    <source>
        <dbReference type="ARBA" id="ARBA00023143"/>
    </source>
</evidence>
<dbReference type="PANTHER" id="PTHR30288:SF0">
    <property type="entry name" value="FLAGELLAR HOOK-ASSOCIATED PROTEIN 2"/>
    <property type="match status" value="1"/>
</dbReference>
<proteinExistence type="inferred from homology"/>
<keyword evidence="9" id="KW-1185">Reference proteome</keyword>
<feature type="domain" description="Flagellar hook-associated protein 2 C-terminal" evidence="7">
    <location>
        <begin position="211"/>
        <end position="428"/>
    </location>
</feature>
<dbReference type="GO" id="GO:0009424">
    <property type="term" value="C:bacterial-type flagellum hook"/>
    <property type="evidence" value="ECO:0007669"/>
    <property type="project" value="UniProtKB-UniRule"/>
</dbReference>
<reference evidence="9" key="1">
    <citation type="submission" date="2005-10" db="EMBL/GenBank/DDBJ databases">
        <title>Complete sequence of Pelobacter carbinolicus DSM 2380.</title>
        <authorList>
            <person name="Copeland A."/>
            <person name="Lucas S."/>
            <person name="Lapidus A."/>
            <person name="Barry K."/>
            <person name="Detter J.C."/>
            <person name="Glavina T."/>
            <person name="Hammon N."/>
            <person name="Israni S."/>
            <person name="Pitluck S."/>
            <person name="Chertkov O."/>
            <person name="Schmutz J."/>
            <person name="Larimer F."/>
            <person name="Land M."/>
            <person name="Kyrpides N."/>
            <person name="Ivanova N."/>
            <person name="Richardson P."/>
        </authorList>
    </citation>
    <scope>NUCLEOTIDE SEQUENCE [LARGE SCALE GENOMIC DNA]</scope>
    <source>
        <strain evidence="9">DSM 2380 / NBRC 103641 / GraBd1</strain>
    </source>
</reference>